<keyword evidence="1" id="KW-0472">Membrane</keyword>
<name>A0A495EDA1_9FLAO</name>
<evidence type="ECO:0000313" key="2">
    <source>
        <dbReference type="EMBL" id="RKR14599.1"/>
    </source>
</evidence>
<dbReference type="Pfam" id="PF13160">
    <property type="entry name" value="DUF3995"/>
    <property type="match status" value="1"/>
</dbReference>
<dbReference type="OrthoDB" id="8590912at2"/>
<comment type="caution">
    <text evidence="2">The sequence shown here is derived from an EMBL/GenBank/DDBJ whole genome shotgun (WGS) entry which is preliminary data.</text>
</comment>
<protein>
    <submittedName>
        <fullName evidence="2">Uncharacterized protein DUF3995</fullName>
    </submittedName>
</protein>
<organism evidence="2 3">
    <name type="scientific">Maribacter vaceletii</name>
    <dbReference type="NCBI Taxonomy" id="1206816"/>
    <lineage>
        <taxon>Bacteria</taxon>
        <taxon>Pseudomonadati</taxon>
        <taxon>Bacteroidota</taxon>
        <taxon>Flavobacteriia</taxon>
        <taxon>Flavobacteriales</taxon>
        <taxon>Flavobacteriaceae</taxon>
        <taxon>Maribacter</taxon>
    </lineage>
</organism>
<gene>
    <name evidence="2" type="ORF">CLV91_0677</name>
</gene>
<proteinExistence type="predicted"/>
<keyword evidence="1" id="KW-1133">Transmembrane helix</keyword>
<reference evidence="2 3" key="1">
    <citation type="submission" date="2018-10" db="EMBL/GenBank/DDBJ databases">
        <title>Genomic Encyclopedia of Archaeal and Bacterial Type Strains, Phase II (KMG-II): from individual species to whole genera.</title>
        <authorList>
            <person name="Goeker M."/>
        </authorList>
    </citation>
    <scope>NUCLEOTIDE SEQUENCE [LARGE SCALE GENOMIC DNA]</scope>
    <source>
        <strain evidence="2 3">DSM 25230</strain>
    </source>
</reference>
<feature type="transmembrane region" description="Helical" evidence="1">
    <location>
        <begin position="81"/>
        <end position="100"/>
    </location>
</feature>
<accession>A0A495EDA1</accession>
<feature type="transmembrane region" description="Helical" evidence="1">
    <location>
        <begin position="6"/>
        <end position="25"/>
    </location>
</feature>
<dbReference type="AlphaFoldDB" id="A0A495EDA1"/>
<dbReference type="RefSeq" id="WP_121063957.1">
    <property type="nucleotide sequence ID" value="NZ_RBIQ01000007.1"/>
</dbReference>
<dbReference type="Proteomes" id="UP000269412">
    <property type="component" value="Unassembled WGS sequence"/>
</dbReference>
<feature type="transmembrane region" description="Helical" evidence="1">
    <location>
        <begin position="50"/>
        <end position="75"/>
    </location>
</feature>
<feature type="transmembrane region" description="Helical" evidence="1">
    <location>
        <begin position="121"/>
        <end position="140"/>
    </location>
</feature>
<sequence>MLVIAKGILVLIFLNLSCLHWYWAFGGKWGLEYVIPTKTNIEKAISPKPIATILVAIALLFIAYIYLLLIFNIYINILPTWIIKYGIWIVPSVFLLRVLGDFKYVGLFKKIKKTTFAINDTKYFIPLCAIIATLGFIIALN</sequence>
<keyword evidence="1" id="KW-0812">Transmembrane</keyword>
<evidence type="ECO:0000256" key="1">
    <source>
        <dbReference type="SAM" id="Phobius"/>
    </source>
</evidence>
<evidence type="ECO:0000313" key="3">
    <source>
        <dbReference type="Proteomes" id="UP000269412"/>
    </source>
</evidence>
<dbReference type="EMBL" id="RBIQ01000007">
    <property type="protein sequence ID" value="RKR14599.1"/>
    <property type="molecule type" value="Genomic_DNA"/>
</dbReference>
<dbReference type="InterPro" id="IPR025058">
    <property type="entry name" value="DUF3995"/>
</dbReference>
<keyword evidence="3" id="KW-1185">Reference proteome</keyword>